<gene>
    <name evidence="1" type="ORF">SPARVUS_LOCUS11325490</name>
</gene>
<dbReference type="Proteomes" id="UP001162483">
    <property type="component" value="Unassembled WGS sequence"/>
</dbReference>
<evidence type="ECO:0000313" key="1">
    <source>
        <dbReference type="EMBL" id="CAI9592154.1"/>
    </source>
</evidence>
<sequence length="57" mass="6385">MIGTSHRGPIQRSVFGCVWRSTHWLKKKGAVCERQTAPALFPSGRFYILYMGRTGSG</sequence>
<dbReference type="EMBL" id="CATNWA010016378">
    <property type="protein sequence ID" value="CAI9592154.1"/>
    <property type="molecule type" value="Genomic_DNA"/>
</dbReference>
<keyword evidence="2" id="KW-1185">Reference proteome</keyword>
<proteinExistence type="predicted"/>
<reference evidence="1" key="1">
    <citation type="submission" date="2023-05" db="EMBL/GenBank/DDBJ databases">
        <authorList>
            <person name="Stuckert A."/>
        </authorList>
    </citation>
    <scope>NUCLEOTIDE SEQUENCE</scope>
</reference>
<evidence type="ECO:0000313" key="2">
    <source>
        <dbReference type="Proteomes" id="UP001162483"/>
    </source>
</evidence>
<accession>A0ABN9F510</accession>
<protein>
    <submittedName>
        <fullName evidence="1">Uncharacterized protein</fullName>
    </submittedName>
</protein>
<name>A0ABN9F510_9NEOB</name>
<organism evidence="1 2">
    <name type="scientific">Staurois parvus</name>
    <dbReference type="NCBI Taxonomy" id="386267"/>
    <lineage>
        <taxon>Eukaryota</taxon>
        <taxon>Metazoa</taxon>
        <taxon>Chordata</taxon>
        <taxon>Craniata</taxon>
        <taxon>Vertebrata</taxon>
        <taxon>Euteleostomi</taxon>
        <taxon>Amphibia</taxon>
        <taxon>Batrachia</taxon>
        <taxon>Anura</taxon>
        <taxon>Neobatrachia</taxon>
        <taxon>Ranoidea</taxon>
        <taxon>Ranidae</taxon>
        <taxon>Staurois</taxon>
    </lineage>
</organism>
<comment type="caution">
    <text evidence="1">The sequence shown here is derived from an EMBL/GenBank/DDBJ whole genome shotgun (WGS) entry which is preliminary data.</text>
</comment>